<dbReference type="STRING" id="1423739.FC85_GL000098"/>
<dbReference type="PATRIC" id="fig|1423739.3.peg.104"/>
<dbReference type="Proteomes" id="UP000052013">
    <property type="component" value="Unassembled WGS sequence"/>
</dbReference>
<evidence type="ECO:0000256" key="8">
    <source>
        <dbReference type="ARBA" id="ARBA00023139"/>
    </source>
</evidence>
<accession>A0A0R1SKZ4</accession>
<dbReference type="PROSITE" id="PS50198">
    <property type="entry name" value="PPIC_PPIASE_2"/>
    <property type="match status" value="1"/>
</dbReference>
<reference evidence="13 14" key="1">
    <citation type="journal article" date="2015" name="Genome Announc.">
        <title>Expanding the biotechnology potential of lactobacilli through comparative genomics of 213 strains and associated genera.</title>
        <authorList>
            <person name="Sun Z."/>
            <person name="Harris H.M."/>
            <person name="McCann A."/>
            <person name="Guo C."/>
            <person name="Argimon S."/>
            <person name="Zhang W."/>
            <person name="Yang X."/>
            <person name="Jeffery I.B."/>
            <person name="Cooney J.C."/>
            <person name="Kagawa T.F."/>
            <person name="Liu W."/>
            <person name="Song Y."/>
            <person name="Salvetti E."/>
            <person name="Wrobel A."/>
            <person name="Rasinkangas P."/>
            <person name="Parkhill J."/>
            <person name="Rea M.C."/>
            <person name="O'Sullivan O."/>
            <person name="Ritari J."/>
            <person name="Douillard F.P."/>
            <person name="Paul Ross R."/>
            <person name="Yang R."/>
            <person name="Briner A.E."/>
            <person name="Felis G.E."/>
            <person name="de Vos W.M."/>
            <person name="Barrangou R."/>
            <person name="Klaenhammer T.R."/>
            <person name="Caufield P.W."/>
            <person name="Cui Y."/>
            <person name="Zhang H."/>
            <person name="O'Toole P.W."/>
        </authorList>
    </citation>
    <scope>NUCLEOTIDE SEQUENCE [LARGE SCALE GENOMIC DNA]</scope>
    <source>
        <strain evidence="13 14">DSM 14421</strain>
    </source>
</reference>
<evidence type="ECO:0000256" key="3">
    <source>
        <dbReference type="ARBA" id="ARBA00006071"/>
    </source>
</evidence>
<dbReference type="PANTHER" id="PTHR47245">
    <property type="entry name" value="PEPTIDYLPROLYL ISOMERASE"/>
    <property type="match status" value="1"/>
</dbReference>
<organism evidence="13 14">
    <name type="scientific">Lentilactobacillus diolivorans DSM 14421</name>
    <dbReference type="NCBI Taxonomy" id="1423739"/>
    <lineage>
        <taxon>Bacteria</taxon>
        <taxon>Bacillati</taxon>
        <taxon>Bacillota</taxon>
        <taxon>Bacilli</taxon>
        <taxon>Lactobacillales</taxon>
        <taxon>Lactobacillaceae</taxon>
        <taxon>Lentilactobacillus</taxon>
    </lineage>
</organism>
<comment type="function">
    <text evidence="11">Plays a major role in protein secretion by helping the post-translocational extracellular folding of several secreted proteins.</text>
</comment>
<comment type="subcellular location">
    <subcellularLocation>
        <location evidence="2">Cell membrane</location>
        <topology evidence="2">Lipid-anchor</topology>
    </subcellularLocation>
</comment>
<evidence type="ECO:0000256" key="11">
    <source>
        <dbReference type="HAMAP-Rule" id="MF_01145"/>
    </source>
</evidence>
<dbReference type="InterPro" id="IPR023059">
    <property type="entry name" value="Foldase_PrsA"/>
</dbReference>
<evidence type="ECO:0000259" key="12">
    <source>
        <dbReference type="PROSITE" id="PS50198"/>
    </source>
</evidence>
<evidence type="ECO:0000256" key="9">
    <source>
        <dbReference type="ARBA" id="ARBA00023235"/>
    </source>
</evidence>
<keyword evidence="5 11" id="KW-0732">Signal</keyword>
<dbReference type="PANTHER" id="PTHR47245:SF1">
    <property type="entry name" value="FOLDASE PROTEIN PRSA"/>
    <property type="match status" value="1"/>
</dbReference>
<dbReference type="GO" id="GO:0003755">
    <property type="term" value="F:peptidyl-prolyl cis-trans isomerase activity"/>
    <property type="evidence" value="ECO:0007669"/>
    <property type="project" value="UniProtKB-UniRule"/>
</dbReference>
<evidence type="ECO:0000256" key="6">
    <source>
        <dbReference type="ARBA" id="ARBA00023110"/>
    </source>
</evidence>
<evidence type="ECO:0000313" key="13">
    <source>
        <dbReference type="EMBL" id="KRL65547.1"/>
    </source>
</evidence>
<dbReference type="HAMAP" id="MF_01145">
    <property type="entry name" value="Foldase_PrsA"/>
    <property type="match status" value="1"/>
</dbReference>
<dbReference type="NCBIfam" id="NF003356">
    <property type="entry name" value="PRK04405.1"/>
    <property type="match status" value="1"/>
</dbReference>
<keyword evidence="6 11" id="KW-0697">Rotamase</keyword>
<dbReference type="SUPFAM" id="SSF54534">
    <property type="entry name" value="FKBP-like"/>
    <property type="match status" value="1"/>
</dbReference>
<keyword evidence="7 11" id="KW-0472">Membrane</keyword>
<sequence>MIIQKVHGGYLVKLDVNIFKIKKWVLVMKKGLMVLATLGLGMVLAACGKQSVATINGKNISQSSYYDNMKNSQIGRQTLQEMILDKSLEEQYGNKVKASQVTKRFDEVKAQYGSTFKPFLQQNFFTVGQFKDNLREQLLLRAAIFADTTFTPTMLKEQFKSYQPKVTVNQIVVSQESLAAKIIKRLESGENFAKLAKNYSTDNATKSKGGRMPSFDNTDTTLDPQFKEAAFKLKNGQSTKKPVRTQYGYEVIQMVNHPAKGMYEQHENELKNQIVTAKLNDSNLVREIGIKVLKREKITIHDKSLKGVLSELTGPSNQSK</sequence>
<evidence type="ECO:0000313" key="14">
    <source>
        <dbReference type="Proteomes" id="UP000052013"/>
    </source>
</evidence>
<evidence type="ECO:0000256" key="2">
    <source>
        <dbReference type="ARBA" id="ARBA00004193"/>
    </source>
</evidence>
<keyword evidence="4 11" id="KW-1003">Cell membrane</keyword>
<dbReference type="SUPFAM" id="SSF109998">
    <property type="entry name" value="Triger factor/SurA peptide-binding domain-like"/>
    <property type="match status" value="1"/>
</dbReference>
<dbReference type="InterPro" id="IPR046357">
    <property type="entry name" value="PPIase_dom_sf"/>
</dbReference>
<name>A0A0R1SKZ4_9LACO</name>
<dbReference type="Pfam" id="PF00639">
    <property type="entry name" value="Rotamase"/>
    <property type="match status" value="1"/>
</dbReference>
<keyword evidence="8" id="KW-0564">Palmitate</keyword>
<dbReference type="InterPro" id="IPR000297">
    <property type="entry name" value="PPIase_PpiC"/>
</dbReference>
<feature type="domain" description="PpiC" evidence="12">
    <location>
        <begin position="163"/>
        <end position="256"/>
    </location>
</feature>
<dbReference type="Gene3D" id="3.10.50.40">
    <property type="match status" value="1"/>
</dbReference>
<comment type="catalytic activity">
    <reaction evidence="1 11">
        <text>[protein]-peptidylproline (omega=180) = [protein]-peptidylproline (omega=0)</text>
        <dbReference type="Rhea" id="RHEA:16237"/>
        <dbReference type="Rhea" id="RHEA-COMP:10747"/>
        <dbReference type="Rhea" id="RHEA-COMP:10748"/>
        <dbReference type="ChEBI" id="CHEBI:83833"/>
        <dbReference type="ChEBI" id="CHEBI:83834"/>
        <dbReference type="EC" id="5.2.1.8"/>
    </reaction>
</comment>
<evidence type="ECO:0000256" key="4">
    <source>
        <dbReference type="ARBA" id="ARBA00022475"/>
    </source>
</evidence>
<evidence type="ECO:0000256" key="5">
    <source>
        <dbReference type="ARBA" id="ARBA00022729"/>
    </source>
</evidence>
<dbReference type="InterPro" id="IPR027304">
    <property type="entry name" value="Trigger_fact/SurA_dom_sf"/>
</dbReference>
<proteinExistence type="inferred from homology"/>
<protein>
    <recommendedName>
        <fullName evidence="11">Foldase protein PrsA</fullName>
        <ecNumber evidence="11">5.2.1.8</ecNumber>
    </recommendedName>
</protein>
<comment type="caution">
    <text evidence="13">The sequence shown here is derived from an EMBL/GenBank/DDBJ whole genome shotgun (WGS) entry which is preliminary data.</text>
</comment>
<dbReference type="EMBL" id="AZEY01000066">
    <property type="protein sequence ID" value="KRL65547.1"/>
    <property type="molecule type" value="Genomic_DNA"/>
</dbReference>
<gene>
    <name evidence="11" type="primary">prsA</name>
    <name evidence="13" type="ORF">FC85_GL000098</name>
</gene>
<dbReference type="InterPro" id="IPR050245">
    <property type="entry name" value="PrsA_foldase"/>
</dbReference>
<keyword evidence="9 11" id="KW-0413">Isomerase</keyword>
<dbReference type="GO" id="GO:0005886">
    <property type="term" value="C:plasma membrane"/>
    <property type="evidence" value="ECO:0007669"/>
    <property type="project" value="UniProtKB-SubCell"/>
</dbReference>
<evidence type="ECO:0000256" key="7">
    <source>
        <dbReference type="ARBA" id="ARBA00023136"/>
    </source>
</evidence>
<evidence type="ECO:0000256" key="10">
    <source>
        <dbReference type="ARBA" id="ARBA00023288"/>
    </source>
</evidence>
<evidence type="ECO:0000256" key="1">
    <source>
        <dbReference type="ARBA" id="ARBA00000971"/>
    </source>
</evidence>
<keyword evidence="10" id="KW-0449">Lipoprotein</keyword>
<dbReference type="GO" id="GO:0006457">
    <property type="term" value="P:protein folding"/>
    <property type="evidence" value="ECO:0007669"/>
    <property type="project" value="UniProtKB-UniRule"/>
</dbReference>
<comment type="similarity">
    <text evidence="3 11">Belongs to the PrsA family.</text>
</comment>
<dbReference type="EC" id="5.2.1.8" evidence="11"/>
<dbReference type="AlphaFoldDB" id="A0A0R1SKZ4"/>